<evidence type="ECO:0000313" key="2">
    <source>
        <dbReference type="Proteomes" id="UP000249522"/>
    </source>
</evidence>
<dbReference type="RefSeq" id="WP_111145494.1">
    <property type="nucleotide sequence ID" value="NZ_QKRB01000031.1"/>
</dbReference>
<keyword evidence="2" id="KW-1185">Reference proteome</keyword>
<dbReference type="OrthoDB" id="2660813at2"/>
<evidence type="ECO:0000313" key="1">
    <source>
        <dbReference type="EMBL" id="PZD97166.1"/>
    </source>
</evidence>
<comment type="caution">
    <text evidence="1">The sequence shown here is derived from an EMBL/GenBank/DDBJ whole genome shotgun (WGS) entry which is preliminary data.</text>
</comment>
<gene>
    <name evidence="1" type="ORF">DNH61_04575</name>
</gene>
<accession>A0A2W1LDI5</accession>
<name>A0A2W1LDI5_9BACL</name>
<organism evidence="1 2">
    <name type="scientific">Paenibacillus sambharensis</name>
    <dbReference type="NCBI Taxonomy" id="1803190"/>
    <lineage>
        <taxon>Bacteria</taxon>
        <taxon>Bacillati</taxon>
        <taxon>Bacillota</taxon>
        <taxon>Bacilli</taxon>
        <taxon>Bacillales</taxon>
        <taxon>Paenibacillaceae</taxon>
        <taxon>Paenibacillus</taxon>
    </lineage>
</organism>
<sequence length="89" mass="9899">MSVEFGIDTSMEGATEGRFDKRKLEIASGEERTIKPDLKVTGESSVYMQFTDEQGRRVTESVCSYTESLSGYSTVIIKNDTVQVDENCS</sequence>
<protein>
    <submittedName>
        <fullName evidence="1">Uncharacterized protein</fullName>
    </submittedName>
</protein>
<dbReference type="EMBL" id="QKRB01000031">
    <property type="protein sequence ID" value="PZD97166.1"/>
    <property type="molecule type" value="Genomic_DNA"/>
</dbReference>
<dbReference type="Proteomes" id="UP000249522">
    <property type="component" value="Unassembled WGS sequence"/>
</dbReference>
<dbReference type="AlphaFoldDB" id="A0A2W1LDI5"/>
<reference evidence="1 2" key="1">
    <citation type="submission" date="2018-06" db="EMBL/GenBank/DDBJ databases">
        <title>Paenibacillus imtechensis sp. nov.</title>
        <authorList>
            <person name="Pinnaka A.K."/>
            <person name="Singh H."/>
            <person name="Kaur M."/>
        </authorList>
    </citation>
    <scope>NUCLEOTIDE SEQUENCE [LARGE SCALE GENOMIC DNA]</scope>
    <source>
        <strain evidence="1 2">SMB1</strain>
    </source>
</reference>
<proteinExistence type="predicted"/>